<gene>
    <name evidence="2" type="ORF">HYPSUDRAFT_32413</name>
</gene>
<proteinExistence type="predicted"/>
<sequence length="236" mass="26076">MTVRFGNNRLGFYVAVFILSGTVLGLAANFASIFLPHLHNNFIIFALVVPSLTIFSFLLSLQWAQPNTEALQLFILGILWLAMGAWATDVIGPLQCDALGGQTMPAKNGGETNFQAYCYEMKVIQAFSWALFIMFVVALWILFQLAAQAERFGRYQIWREPIRELPWFGEMPGYYNTSTMGAAPMQYYPSSGGMYGPQPGNPYGGYPQPAPGHTLVIQPGMNGAPPTITQMPMNTV</sequence>
<evidence type="ECO:0000256" key="1">
    <source>
        <dbReference type="SAM" id="Phobius"/>
    </source>
</evidence>
<accession>A0A0D2PHC4</accession>
<evidence type="ECO:0008006" key="4">
    <source>
        <dbReference type="Google" id="ProtNLM"/>
    </source>
</evidence>
<feature type="transmembrane region" description="Helical" evidence="1">
    <location>
        <begin position="73"/>
        <end position="94"/>
    </location>
</feature>
<dbReference type="OrthoDB" id="3264219at2759"/>
<evidence type="ECO:0000313" key="3">
    <source>
        <dbReference type="Proteomes" id="UP000054270"/>
    </source>
</evidence>
<dbReference type="Proteomes" id="UP000054270">
    <property type="component" value="Unassembled WGS sequence"/>
</dbReference>
<feature type="transmembrane region" description="Helical" evidence="1">
    <location>
        <begin position="12"/>
        <end position="35"/>
    </location>
</feature>
<dbReference type="OMA" id="WAQARTE"/>
<dbReference type="AlphaFoldDB" id="A0A0D2PHC4"/>
<feature type="transmembrane region" description="Helical" evidence="1">
    <location>
        <begin position="41"/>
        <end position="61"/>
    </location>
</feature>
<keyword evidence="3" id="KW-1185">Reference proteome</keyword>
<keyword evidence="1" id="KW-0812">Transmembrane</keyword>
<organism evidence="2 3">
    <name type="scientific">Hypholoma sublateritium (strain FD-334 SS-4)</name>
    <dbReference type="NCBI Taxonomy" id="945553"/>
    <lineage>
        <taxon>Eukaryota</taxon>
        <taxon>Fungi</taxon>
        <taxon>Dikarya</taxon>
        <taxon>Basidiomycota</taxon>
        <taxon>Agaricomycotina</taxon>
        <taxon>Agaricomycetes</taxon>
        <taxon>Agaricomycetidae</taxon>
        <taxon>Agaricales</taxon>
        <taxon>Agaricineae</taxon>
        <taxon>Strophariaceae</taxon>
        <taxon>Hypholoma</taxon>
    </lineage>
</organism>
<feature type="transmembrane region" description="Helical" evidence="1">
    <location>
        <begin position="126"/>
        <end position="147"/>
    </location>
</feature>
<protein>
    <recommendedName>
        <fullName evidence="4">MARVEL domain-containing protein</fullName>
    </recommendedName>
</protein>
<keyword evidence="1" id="KW-0472">Membrane</keyword>
<keyword evidence="1" id="KW-1133">Transmembrane helix</keyword>
<dbReference type="STRING" id="945553.A0A0D2PHC4"/>
<reference evidence="3" key="1">
    <citation type="submission" date="2014-04" db="EMBL/GenBank/DDBJ databases">
        <title>Evolutionary Origins and Diversification of the Mycorrhizal Mutualists.</title>
        <authorList>
            <consortium name="DOE Joint Genome Institute"/>
            <consortium name="Mycorrhizal Genomics Consortium"/>
            <person name="Kohler A."/>
            <person name="Kuo A."/>
            <person name="Nagy L.G."/>
            <person name="Floudas D."/>
            <person name="Copeland A."/>
            <person name="Barry K.W."/>
            <person name="Cichocki N."/>
            <person name="Veneault-Fourrey C."/>
            <person name="LaButti K."/>
            <person name="Lindquist E.A."/>
            <person name="Lipzen A."/>
            <person name="Lundell T."/>
            <person name="Morin E."/>
            <person name="Murat C."/>
            <person name="Riley R."/>
            <person name="Ohm R."/>
            <person name="Sun H."/>
            <person name="Tunlid A."/>
            <person name="Henrissat B."/>
            <person name="Grigoriev I.V."/>
            <person name="Hibbett D.S."/>
            <person name="Martin F."/>
        </authorList>
    </citation>
    <scope>NUCLEOTIDE SEQUENCE [LARGE SCALE GENOMIC DNA]</scope>
    <source>
        <strain evidence="3">FD-334 SS-4</strain>
    </source>
</reference>
<dbReference type="EMBL" id="KN817518">
    <property type="protein sequence ID" value="KJA30264.1"/>
    <property type="molecule type" value="Genomic_DNA"/>
</dbReference>
<evidence type="ECO:0000313" key="2">
    <source>
        <dbReference type="EMBL" id="KJA30264.1"/>
    </source>
</evidence>
<name>A0A0D2PHC4_HYPSF</name>